<gene>
    <name evidence="2" type="ORF">LTRI10_LOCUS53132</name>
</gene>
<keyword evidence="3" id="KW-1185">Reference proteome</keyword>
<protein>
    <submittedName>
        <fullName evidence="2">Uncharacterized protein</fullName>
    </submittedName>
</protein>
<evidence type="ECO:0000313" key="3">
    <source>
        <dbReference type="Proteomes" id="UP001497516"/>
    </source>
</evidence>
<dbReference type="Proteomes" id="UP001497516">
    <property type="component" value="Chromosome 9"/>
</dbReference>
<feature type="region of interest" description="Disordered" evidence="1">
    <location>
        <begin position="1"/>
        <end position="70"/>
    </location>
</feature>
<sequence length="122" mass="13215">MHVVMHADYSGSDSDQRTSSELPGEAAAAATRSVPANDDDENGGQLWQPPARDSSPPPSSKPEHAQKKRLWTSMTCTIACNKGHRPQDQQQQRYIEPEMSAKTAAGEDIEGAVVVAVRVVFI</sequence>
<reference evidence="2 3" key="1">
    <citation type="submission" date="2024-04" db="EMBL/GenBank/DDBJ databases">
        <authorList>
            <person name="Fracassetti M."/>
        </authorList>
    </citation>
    <scope>NUCLEOTIDE SEQUENCE [LARGE SCALE GENOMIC DNA]</scope>
</reference>
<dbReference type="EMBL" id="OZ034822">
    <property type="protein sequence ID" value="CAL1413937.1"/>
    <property type="molecule type" value="Genomic_DNA"/>
</dbReference>
<evidence type="ECO:0000256" key="1">
    <source>
        <dbReference type="SAM" id="MobiDB-lite"/>
    </source>
</evidence>
<dbReference type="AlphaFoldDB" id="A0AAV2GU88"/>
<accession>A0AAV2GU88</accession>
<evidence type="ECO:0000313" key="2">
    <source>
        <dbReference type="EMBL" id="CAL1413937.1"/>
    </source>
</evidence>
<organism evidence="2 3">
    <name type="scientific">Linum trigynum</name>
    <dbReference type="NCBI Taxonomy" id="586398"/>
    <lineage>
        <taxon>Eukaryota</taxon>
        <taxon>Viridiplantae</taxon>
        <taxon>Streptophyta</taxon>
        <taxon>Embryophyta</taxon>
        <taxon>Tracheophyta</taxon>
        <taxon>Spermatophyta</taxon>
        <taxon>Magnoliopsida</taxon>
        <taxon>eudicotyledons</taxon>
        <taxon>Gunneridae</taxon>
        <taxon>Pentapetalae</taxon>
        <taxon>rosids</taxon>
        <taxon>fabids</taxon>
        <taxon>Malpighiales</taxon>
        <taxon>Linaceae</taxon>
        <taxon>Linum</taxon>
    </lineage>
</organism>
<proteinExistence type="predicted"/>
<feature type="compositionally biased region" description="Polar residues" evidence="1">
    <location>
        <begin position="11"/>
        <end position="21"/>
    </location>
</feature>
<name>A0AAV2GU88_9ROSI</name>